<protein>
    <submittedName>
        <fullName evidence="1">Uncharacterized protein</fullName>
    </submittedName>
</protein>
<reference evidence="1" key="1">
    <citation type="submission" date="2018-02" db="EMBL/GenBank/DDBJ databases">
        <title>Rhizophora mucronata_Transcriptome.</title>
        <authorList>
            <person name="Meera S.P."/>
            <person name="Sreeshan A."/>
            <person name="Augustine A."/>
        </authorList>
    </citation>
    <scope>NUCLEOTIDE SEQUENCE</scope>
    <source>
        <tissue evidence="1">Leaf</tissue>
    </source>
</reference>
<organism evidence="1">
    <name type="scientific">Rhizophora mucronata</name>
    <name type="common">Asiatic mangrove</name>
    <dbReference type="NCBI Taxonomy" id="61149"/>
    <lineage>
        <taxon>Eukaryota</taxon>
        <taxon>Viridiplantae</taxon>
        <taxon>Streptophyta</taxon>
        <taxon>Embryophyta</taxon>
        <taxon>Tracheophyta</taxon>
        <taxon>Spermatophyta</taxon>
        <taxon>Magnoliopsida</taxon>
        <taxon>eudicotyledons</taxon>
        <taxon>Gunneridae</taxon>
        <taxon>Pentapetalae</taxon>
        <taxon>rosids</taxon>
        <taxon>fabids</taxon>
        <taxon>Malpighiales</taxon>
        <taxon>Rhizophoraceae</taxon>
        <taxon>Rhizophora</taxon>
    </lineage>
</organism>
<evidence type="ECO:0000313" key="1">
    <source>
        <dbReference type="EMBL" id="MBW86088.1"/>
    </source>
</evidence>
<sequence>MYQKQQTERNETQLLLFLTHHTNKRILITTAKDQRVPKDQRGSQFSILS</sequence>
<proteinExistence type="predicted"/>
<accession>A0A2P2IXY7</accession>
<dbReference type="AlphaFoldDB" id="A0A2P2IXY7"/>
<name>A0A2P2IXY7_RHIMU</name>
<dbReference type="EMBL" id="GGEC01005605">
    <property type="protein sequence ID" value="MBW86088.1"/>
    <property type="molecule type" value="Transcribed_RNA"/>
</dbReference>